<evidence type="ECO:0000313" key="1">
    <source>
        <dbReference type="EMBL" id="GFY11188.1"/>
    </source>
</evidence>
<sequence length="67" mass="7317">MGGLLIILKSVLPQHYGGMESTRAVICMLLTAATDDRLKLAPCHDEFLGSLPRTVDQVASELLTKNY</sequence>
<dbReference type="AlphaFoldDB" id="A0A8X6SGU0"/>
<name>A0A8X6SGU0_TRICX</name>
<protein>
    <submittedName>
        <fullName evidence="1">Uncharacterized protein</fullName>
    </submittedName>
</protein>
<evidence type="ECO:0000313" key="2">
    <source>
        <dbReference type="Proteomes" id="UP000887159"/>
    </source>
</evidence>
<dbReference type="Proteomes" id="UP000887159">
    <property type="component" value="Unassembled WGS sequence"/>
</dbReference>
<comment type="caution">
    <text evidence="1">The sequence shown here is derived from an EMBL/GenBank/DDBJ whole genome shotgun (WGS) entry which is preliminary data.</text>
</comment>
<accession>A0A8X6SGU0</accession>
<reference evidence="1" key="1">
    <citation type="submission" date="2020-08" db="EMBL/GenBank/DDBJ databases">
        <title>Multicomponent nature underlies the extraordinary mechanical properties of spider dragline silk.</title>
        <authorList>
            <person name="Kono N."/>
            <person name="Nakamura H."/>
            <person name="Mori M."/>
            <person name="Yoshida Y."/>
            <person name="Ohtoshi R."/>
            <person name="Malay A.D."/>
            <person name="Moran D.A.P."/>
            <person name="Tomita M."/>
            <person name="Numata K."/>
            <person name="Arakawa K."/>
        </authorList>
    </citation>
    <scope>NUCLEOTIDE SEQUENCE</scope>
</reference>
<gene>
    <name evidence="1" type="ORF">TNCV_4471741</name>
</gene>
<organism evidence="1 2">
    <name type="scientific">Trichonephila clavipes</name>
    <name type="common">Golden silk orbweaver</name>
    <name type="synonym">Nephila clavipes</name>
    <dbReference type="NCBI Taxonomy" id="2585209"/>
    <lineage>
        <taxon>Eukaryota</taxon>
        <taxon>Metazoa</taxon>
        <taxon>Ecdysozoa</taxon>
        <taxon>Arthropoda</taxon>
        <taxon>Chelicerata</taxon>
        <taxon>Arachnida</taxon>
        <taxon>Araneae</taxon>
        <taxon>Araneomorphae</taxon>
        <taxon>Entelegynae</taxon>
        <taxon>Araneoidea</taxon>
        <taxon>Nephilidae</taxon>
        <taxon>Trichonephila</taxon>
    </lineage>
</organism>
<keyword evidence="2" id="KW-1185">Reference proteome</keyword>
<dbReference type="EMBL" id="BMAU01021304">
    <property type="protein sequence ID" value="GFY11188.1"/>
    <property type="molecule type" value="Genomic_DNA"/>
</dbReference>
<proteinExistence type="predicted"/>